<dbReference type="Proteomes" id="UP001152523">
    <property type="component" value="Unassembled WGS sequence"/>
</dbReference>
<sequence>MELKRMLSHVKKKDSQNMDQYLLEIKLMADNLAAINSPVSNKDLIEYAILGPGRDYESLITAITYFPGNAHRLVLNTRTVRCRSSRLPQMRLWQPLSLRLLIKIFILCVLVPRLVFLNQKLFLI</sequence>
<dbReference type="AlphaFoldDB" id="A0AAV0DNS7"/>
<dbReference type="PANTHER" id="PTHR47481">
    <property type="match status" value="1"/>
</dbReference>
<comment type="caution">
    <text evidence="2">The sequence shown here is derived from an EMBL/GenBank/DDBJ whole genome shotgun (WGS) entry which is preliminary data.</text>
</comment>
<accession>A0AAV0DNS7</accession>
<organism evidence="2 3">
    <name type="scientific">Cuscuta epithymum</name>
    <dbReference type="NCBI Taxonomy" id="186058"/>
    <lineage>
        <taxon>Eukaryota</taxon>
        <taxon>Viridiplantae</taxon>
        <taxon>Streptophyta</taxon>
        <taxon>Embryophyta</taxon>
        <taxon>Tracheophyta</taxon>
        <taxon>Spermatophyta</taxon>
        <taxon>Magnoliopsida</taxon>
        <taxon>eudicotyledons</taxon>
        <taxon>Gunneridae</taxon>
        <taxon>Pentapetalae</taxon>
        <taxon>asterids</taxon>
        <taxon>lamiids</taxon>
        <taxon>Solanales</taxon>
        <taxon>Convolvulaceae</taxon>
        <taxon>Cuscuteae</taxon>
        <taxon>Cuscuta</taxon>
        <taxon>Cuscuta subgen. Cuscuta</taxon>
    </lineage>
</organism>
<name>A0AAV0DNS7_9ASTE</name>
<reference evidence="2" key="1">
    <citation type="submission" date="2022-07" db="EMBL/GenBank/DDBJ databases">
        <authorList>
            <person name="Macas J."/>
            <person name="Novak P."/>
            <person name="Neumann P."/>
        </authorList>
    </citation>
    <scope>NUCLEOTIDE SEQUENCE</scope>
</reference>
<keyword evidence="1" id="KW-0472">Membrane</keyword>
<feature type="transmembrane region" description="Helical" evidence="1">
    <location>
        <begin position="96"/>
        <end position="116"/>
    </location>
</feature>
<protein>
    <submittedName>
        <fullName evidence="2">Uncharacterized protein</fullName>
    </submittedName>
</protein>
<dbReference type="EMBL" id="CAMAPF010000135">
    <property type="protein sequence ID" value="CAH9106260.1"/>
    <property type="molecule type" value="Genomic_DNA"/>
</dbReference>
<keyword evidence="1" id="KW-1133">Transmembrane helix</keyword>
<keyword evidence="3" id="KW-1185">Reference proteome</keyword>
<dbReference type="PANTHER" id="PTHR47481:SF42">
    <property type="entry name" value="RHO GTPASE-ACTIVATING PROTEIN GACK-LIKE"/>
    <property type="match status" value="1"/>
</dbReference>
<evidence type="ECO:0000313" key="2">
    <source>
        <dbReference type="EMBL" id="CAH9106260.1"/>
    </source>
</evidence>
<evidence type="ECO:0000256" key="1">
    <source>
        <dbReference type="SAM" id="Phobius"/>
    </source>
</evidence>
<proteinExistence type="predicted"/>
<gene>
    <name evidence="2" type="ORF">CEPIT_LOCUS17489</name>
</gene>
<evidence type="ECO:0000313" key="3">
    <source>
        <dbReference type="Proteomes" id="UP001152523"/>
    </source>
</evidence>
<keyword evidence="1" id="KW-0812">Transmembrane</keyword>